<reference evidence="2" key="1">
    <citation type="submission" date="2021-01" db="EMBL/GenBank/DDBJ databases">
        <title>Caligus Genome Assembly.</title>
        <authorList>
            <person name="Gallardo-Escarate C."/>
        </authorList>
    </citation>
    <scope>NUCLEOTIDE SEQUENCE [LARGE SCALE GENOMIC DNA]</scope>
</reference>
<name>A0A7T8K874_CALRO</name>
<dbReference type="AlphaFoldDB" id="A0A7T8K874"/>
<dbReference type="OrthoDB" id="6365491at2759"/>
<feature type="non-terminal residue" evidence="1">
    <location>
        <position position="1"/>
    </location>
</feature>
<keyword evidence="2" id="KW-1185">Reference proteome</keyword>
<dbReference type="Proteomes" id="UP000595437">
    <property type="component" value="Chromosome 7"/>
</dbReference>
<dbReference type="EMBL" id="CP045896">
    <property type="protein sequence ID" value="QQP50517.1"/>
    <property type="molecule type" value="Genomic_DNA"/>
</dbReference>
<evidence type="ECO:0000313" key="1">
    <source>
        <dbReference type="EMBL" id="QQP50517.1"/>
    </source>
</evidence>
<gene>
    <name evidence="1" type="ORF">FKW44_011541</name>
</gene>
<organism evidence="1 2">
    <name type="scientific">Caligus rogercresseyi</name>
    <name type="common">Sea louse</name>
    <dbReference type="NCBI Taxonomy" id="217165"/>
    <lineage>
        <taxon>Eukaryota</taxon>
        <taxon>Metazoa</taxon>
        <taxon>Ecdysozoa</taxon>
        <taxon>Arthropoda</taxon>
        <taxon>Crustacea</taxon>
        <taxon>Multicrustacea</taxon>
        <taxon>Hexanauplia</taxon>
        <taxon>Copepoda</taxon>
        <taxon>Siphonostomatoida</taxon>
        <taxon>Caligidae</taxon>
        <taxon>Caligus</taxon>
    </lineage>
</organism>
<accession>A0A7T8K874</accession>
<protein>
    <submittedName>
        <fullName evidence="1">Uncharacterized protein</fullName>
    </submittedName>
</protein>
<sequence>QDSSDCAKKLVCEVRSPHRRPLHPESLDLSKASVEFDLAAQIGKRVGIKQCSVIYERCPHKREKLISIFNNPKF</sequence>
<proteinExistence type="predicted"/>
<evidence type="ECO:0000313" key="2">
    <source>
        <dbReference type="Proteomes" id="UP000595437"/>
    </source>
</evidence>
<feature type="non-terminal residue" evidence="1">
    <location>
        <position position="74"/>
    </location>
</feature>